<dbReference type="GO" id="GO:0006412">
    <property type="term" value="P:translation"/>
    <property type="evidence" value="ECO:0007669"/>
    <property type="project" value="InterPro"/>
</dbReference>
<dbReference type="GO" id="GO:0042273">
    <property type="term" value="P:ribosomal large subunit biogenesis"/>
    <property type="evidence" value="ECO:0007669"/>
    <property type="project" value="TreeGrafter"/>
</dbReference>
<dbReference type="Pfam" id="PF00467">
    <property type="entry name" value="KOW"/>
    <property type="match status" value="1"/>
</dbReference>
<dbReference type="InterPro" id="IPR014722">
    <property type="entry name" value="Rib_uL2_dom2"/>
</dbReference>
<keyword evidence="3" id="KW-0687">Ribonucleoprotein</keyword>
<sequence length="135" mass="15276">MVFTRFVEVGRVVLIKAGPFVNKLAVIVEILDHSRVLIDGPQAITGVTRQVINLKQVDLTSFVVANVTRGMLHNKLCLRFEQDHIVKRFAKTAQGKAIERFNLRSKMTDFDAFRVNKINRNIDAVARAIAFKKAK</sequence>
<dbReference type="EMBL" id="KB207268">
    <property type="protein sequence ID" value="ELP83535.1"/>
    <property type="molecule type" value="Genomic_DNA"/>
</dbReference>
<gene>
    <name evidence="5" type="ORF">EIN_378500</name>
</gene>
<dbReference type="RefSeq" id="XP_004182881.1">
    <property type="nucleotide sequence ID" value="XM_004182833.1"/>
</dbReference>
<keyword evidence="2 5" id="KW-0689">Ribosomal protein</keyword>
<dbReference type="Pfam" id="PF01929">
    <property type="entry name" value="Ribosomal_L14e"/>
    <property type="match status" value="1"/>
</dbReference>
<protein>
    <submittedName>
        <fullName evidence="5">60S ribosomal protein L14, putative</fullName>
    </submittedName>
</protein>
<dbReference type="OrthoDB" id="1875589at2759"/>
<dbReference type="GO" id="GO:0022625">
    <property type="term" value="C:cytosolic large ribosomal subunit"/>
    <property type="evidence" value="ECO:0007669"/>
    <property type="project" value="TreeGrafter"/>
</dbReference>
<reference evidence="5 6" key="1">
    <citation type="submission" date="2012-10" db="EMBL/GenBank/DDBJ databases">
        <authorList>
            <person name="Zafar N."/>
            <person name="Inman J."/>
            <person name="Hall N."/>
            <person name="Lorenzi H."/>
            <person name="Caler E."/>
        </authorList>
    </citation>
    <scope>NUCLEOTIDE SEQUENCE [LARGE SCALE GENOMIC DNA]</scope>
    <source>
        <strain evidence="5 6">IP1</strain>
    </source>
</reference>
<evidence type="ECO:0000256" key="1">
    <source>
        <dbReference type="ARBA" id="ARBA00006592"/>
    </source>
</evidence>
<comment type="similarity">
    <text evidence="1">Belongs to the eukaryotic ribosomal protein eL14 family.</text>
</comment>
<dbReference type="SUPFAM" id="SSF50104">
    <property type="entry name" value="Translation proteins SH3-like domain"/>
    <property type="match status" value="1"/>
</dbReference>
<dbReference type="GeneID" id="14882440"/>
<evidence type="ECO:0000313" key="5">
    <source>
        <dbReference type="EMBL" id="ELP83535.1"/>
    </source>
</evidence>
<dbReference type="VEuPathDB" id="AmoebaDB:EIN_378500"/>
<dbReference type="InterPro" id="IPR002784">
    <property type="entry name" value="Ribosomal_eL14_dom"/>
</dbReference>
<keyword evidence="6" id="KW-1185">Reference proteome</keyword>
<evidence type="ECO:0000256" key="2">
    <source>
        <dbReference type="ARBA" id="ARBA00022980"/>
    </source>
</evidence>
<dbReference type="InterPro" id="IPR005824">
    <property type="entry name" value="KOW"/>
</dbReference>
<dbReference type="GO" id="GO:0003723">
    <property type="term" value="F:RNA binding"/>
    <property type="evidence" value="ECO:0007669"/>
    <property type="project" value="InterPro"/>
</dbReference>
<name>A0A0A1TUB2_ENTIV</name>
<dbReference type="AlphaFoldDB" id="A0A0A1TUB2"/>
<dbReference type="SMART" id="SM00739">
    <property type="entry name" value="KOW"/>
    <property type="match status" value="1"/>
</dbReference>
<dbReference type="Gene3D" id="2.30.30.30">
    <property type="match status" value="1"/>
</dbReference>
<accession>A0A0A1TUB2</accession>
<dbReference type="PANTHER" id="PTHR11127:SF2">
    <property type="entry name" value="LARGE RIBOSOMAL SUBUNIT PROTEIN EL14"/>
    <property type="match status" value="1"/>
</dbReference>
<organism evidence="5 6">
    <name type="scientific">Entamoeba invadens IP1</name>
    <dbReference type="NCBI Taxonomy" id="370355"/>
    <lineage>
        <taxon>Eukaryota</taxon>
        <taxon>Amoebozoa</taxon>
        <taxon>Evosea</taxon>
        <taxon>Archamoebae</taxon>
        <taxon>Mastigamoebida</taxon>
        <taxon>Entamoebidae</taxon>
        <taxon>Entamoeba</taxon>
    </lineage>
</organism>
<dbReference type="PANTHER" id="PTHR11127">
    <property type="entry name" value="60S RIBOSOMAL PROTEIN L14"/>
    <property type="match status" value="1"/>
</dbReference>
<feature type="domain" description="KOW" evidence="4">
    <location>
        <begin position="6"/>
        <end position="33"/>
    </location>
</feature>
<dbReference type="InterPro" id="IPR039660">
    <property type="entry name" value="Ribosomal_eL14"/>
</dbReference>
<evidence type="ECO:0000313" key="6">
    <source>
        <dbReference type="Proteomes" id="UP000014680"/>
    </source>
</evidence>
<dbReference type="KEGG" id="eiv:EIN_378500"/>
<dbReference type="Proteomes" id="UP000014680">
    <property type="component" value="Unassembled WGS sequence"/>
</dbReference>
<dbReference type="GO" id="GO:0003735">
    <property type="term" value="F:structural constituent of ribosome"/>
    <property type="evidence" value="ECO:0007669"/>
    <property type="project" value="InterPro"/>
</dbReference>
<proteinExistence type="inferred from homology"/>
<dbReference type="CDD" id="cd23702">
    <property type="entry name" value="eL14"/>
    <property type="match status" value="1"/>
</dbReference>
<dbReference type="OMA" id="FSESNWA"/>
<evidence type="ECO:0000256" key="3">
    <source>
        <dbReference type="ARBA" id="ARBA00023274"/>
    </source>
</evidence>
<dbReference type="InterPro" id="IPR008991">
    <property type="entry name" value="Translation_prot_SH3-like_sf"/>
</dbReference>
<evidence type="ECO:0000259" key="4">
    <source>
        <dbReference type="SMART" id="SM00739"/>
    </source>
</evidence>